<dbReference type="InterPro" id="IPR007051">
    <property type="entry name" value="CHORD_dom"/>
</dbReference>
<dbReference type="InterPro" id="IPR008978">
    <property type="entry name" value="HSP20-like_chaperone"/>
</dbReference>
<keyword evidence="2" id="KW-0677">Repeat</keyword>
<dbReference type="EMBL" id="CABPRJ010002463">
    <property type="protein sequence ID" value="VVC46303.1"/>
    <property type="molecule type" value="Genomic_DNA"/>
</dbReference>
<sequence>MCDDANLLLCYNRGCAVKFDPDNNPEGSCLFHPGEPFFHDAYKGWSCCKKKCTDFTEFLNIKGCTNGCHSNTKPKEPEKYVPDKNTIDEIIEYQAPKPILLPRPPAHLPLKNIIPKISSTLVQQLAATSISSTNGTDSNDSTDIPVGTMCKNSGCKQAYEGAGYNYNLCKFHSGVPIFHEGMKYWSCCNKKTSDFNAFLEQVGCTEGEHCWIKKTLGQANCRLDWHQTRPWVVISIFAKKYDPHNSFVKLSAIKLSIELCFPTENSVFSKNMELYGVICFLIYVT</sequence>
<dbReference type="PROSITE" id="PS51401">
    <property type="entry name" value="CHORD"/>
    <property type="match status" value="2"/>
</dbReference>
<feature type="domain" description="CHORD" evidence="4">
    <location>
        <begin position="10"/>
        <end position="69"/>
    </location>
</feature>
<dbReference type="Pfam" id="PF04969">
    <property type="entry name" value="CS"/>
    <property type="match status" value="1"/>
</dbReference>
<keyword evidence="6" id="KW-1185">Reference proteome</keyword>
<dbReference type="OrthoDB" id="10261079at2759"/>
<dbReference type="Proteomes" id="UP000325440">
    <property type="component" value="Unassembled WGS sequence"/>
</dbReference>
<gene>
    <name evidence="5" type="ORF">CINCED_3A001389</name>
</gene>
<evidence type="ECO:0000259" key="4">
    <source>
        <dbReference type="PROSITE" id="PS51401"/>
    </source>
</evidence>
<dbReference type="AlphaFoldDB" id="A0A5E4NNB1"/>
<proteinExistence type="predicted"/>
<dbReference type="Gene3D" id="4.10.1130.20">
    <property type="match status" value="2"/>
</dbReference>
<feature type="domain" description="CHORD" evidence="4">
    <location>
        <begin position="150"/>
        <end position="209"/>
    </location>
</feature>
<dbReference type="Pfam" id="PF04968">
    <property type="entry name" value="CHORD"/>
    <property type="match status" value="2"/>
</dbReference>
<dbReference type="PANTHER" id="PTHR46983:SF3">
    <property type="entry name" value="CHPADIPLOID STATE MAINTENANCE PROTEIN CHPA"/>
    <property type="match status" value="1"/>
</dbReference>
<evidence type="ECO:0000256" key="1">
    <source>
        <dbReference type="ARBA" id="ARBA00022723"/>
    </source>
</evidence>
<dbReference type="GO" id="GO:0046872">
    <property type="term" value="F:metal ion binding"/>
    <property type="evidence" value="ECO:0007669"/>
    <property type="project" value="UniProtKB-KW"/>
</dbReference>
<reference evidence="5 6" key="1">
    <citation type="submission" date="2019-08" db="EMBL/GenBank/DDBJ databases">
        <authorList>
            <person name="Alioto T."/>
            <person name="Alioto T."/>
            <person name="Gomez Garrido J."/>
        </authorList>
    </citation>
    <scope>NUCLEOTIDE SEQUENCE [LARGE SCALE GENOMIC DNA]</scope>
</reference>
<dbReference type="Gene3D" id="2.60.40.790">
    <property type="match status" value="1"/>
</dbReference>
<evidence type="ECO:0000313" key="5">
    <source>
        <dbReference type="EMBL" id="VVC46303.1"/>
    </source>
</evidence>
<evidence type="ECO:0000313" key="6">
    <source>
        <dbReference type="Proteomes" id="UP000325440"/>
    </source>
</evidence>
<evidence type="ECO:0000256" key="2">
    <source>
        <dbReference type="ARBA" id="ARBA00022737"/>
    </source>
</evidence>
<dbReference type="InterPro" id="IPR039790">
    <property type="entry name" value="CHRD1"/>
</dbReference>
<accession>A0A5E4NNB1</accession>
<keyword evidence="1" id="KW-0479">Metal-binding</keyword>
<keyword evidence="3" id="KW-0862">Zinc</keyword>
<organism evidence="5 6">
    <name type="scientific">Cinara cedri</name>
    <dbReference type="NCBI Taxonomy" id="506608"/>
    <lineage>
        <taxon>Eukaryota</taxon>
        <taxon>Metazoa</taxon>
        <taxon>Ecdysozoa</taxon>
        <taxon>Arthropoda</taxon>
        <taxon>Hexapoda</taxon>
        <taxon>Insecta</taxon>
        <taxon>Pterygota</taxon>
        <taxon>Neoptera</taxon>
        <taxon>Paraneoptera</taxon>
        <taxon>Hemiptera</taxon>
        <taxon>Sternorrhyncha</taxon>
        <taxon>Aphidomorpha</taxon>
        <taxon>Aphidoidea</taxon>
        <taxon>Aphididae</taxon>
        <taxon>Lachninae</taxon>
        <taxon>Cinara</taxon>
    </lineage>
</organism>
<protein>
    <submittedName>
        <fullName evidence="5">CHORD domain,HSP20-like chaperone</fullName>
    </submittedName>
</protein>
<dbReference type="SUPFAM" id="SSF49764">
    <property type="entry name" value="HSP20-like chaperones"/>
    <property type="match status" value="1"/>
</dbReference>
<name>A0A5E4NNB1_9HEMI</name>
<dbReference type="InterPro" id="IPR007052">
    <property type="entry name" value="CS_dom"/>
</dbReference>
<evidence type="ECO:0000256" key="3">
    <source>
        <dbReference type="ARBA" id="ARBA00022833"/>
    </source>
</evidence>
<dbReference type="PANTHER" id="PTHR46983">
    <property type="entry name" value="CYSTEINE AND HISTIDINE-RICH DOMAIN-CONTAINING PROTEIN 1"/>
    <property type="match status" value="1"/>
</dbReference>